<evidence type="ECO:0000313" key="17">
    <source>
        <dbReference type="Proteomes" id="UP001050691"/>
    </source>
</evidence>
<dbReference type="SUPFAM" id="SSF51182">
    <property type="entry name" value="RmlC-like cupins"/>
    <property type="match status" value="1"/>
</dbReference>
<evidence type="ECO:0000256" key="5">
    <source>
        <dbReference type="ARBA" id="ARBA00022598"/>
    </source>
</evidence>
<dbReference type="CDD" id="cd05911">
    <property type="entry name" value="Firefly_Luc_like"/>
    <property type="match status" value="1"/>
</dbReference>
<dbReference type="HAMAP" id="MF_00825">
    <property type="entry name" value="3_HAO"/>
    <property type="match status" value="1"/>
</dbReference>
<feature type="binding site" evidence="11">
    <location>
        <position position="108"/>
    </location>
    <ligand>
        <name>substrate</name>
    </ligand>
</feature>
<evidence type="ECO:0000256" key="4">
    <source>
        <dbReference type="ARBA" id="ARBA00022490"/>
    </source>
</evidence>
<comment type="subcellular location">
    <subcellularLocation>
        <location evidence="11">Cytoplasm</location>
    </subcellularLocation>
</comment>
<comment type="catalytic activity">
    <reaction evidence="11">
        <text>3-hydroxyanthranilate + O2 = (2Z,4Z)-2-amino-3-carboxymuconate 6-semialdehyde</text>
        <dbReference type="Rhea" id="RHEA:17953"/>
        <dbReference type="ChEBI" id="CHEBI:15379"/>
        <dbReference type="ChEBI" id="CHEBI:36559"/>
        <dbReference type="ChEBI" id="CHEBI:77612"/>
        <dbReference type="EC" id="1.13.11.6"/>
    </reaction>
</comment>
<feature type="domain" description="AMP-dependent synthetase/ligase" evidence="14">
    <location>
        <begin position="238"/>
        <end position="612"/>
    </location>
</feature>
<keyword evidence="8 11" id="KW-0223">Dioxygenase</keyword>
<keyword evidence="13" id="KW-0472">Membrane</keyword>
<dbReference type="EC" id="1.13.11.6" evidence="11"/>
<feature type="binding site" evidence="11">
    <location>
        <position position="56"/>
    </location>
    <ligand>
        <name>Fe cation</name>
        <dbReference type="ChEBI" id="CHEBI:24875"/>
        <note>catalytic</note>
    </ligand>
</feature>
<dbReference type="InterPro" id="IPR011051">
    <property type="entry name" value="RmlC_Cupin_sf"/>
</dbReference>
<dbReference type="InterPro" id="IPR010329">
    <property type="entry name" value="3hydroanth_dOase"/>
</dbReference>
<protein>
    <recommendedName>
        <fullName evidence="11">3-hydroxyanthranilate 3,4-dioxygenase</fullName>
        <ecNumber evidence="11">1.13.11.6</ecNumber>
    </recommendedName>
    <alternativeName>
        <fullName evidence="11">3-hydroxyanthranilate oxygenase</fullName>
        <shortName evidence="11">3-HAO</shortName>
    </alternativeName>
    <alternativeName>
        <fullName evidence="11">3-hydroxyanthranilic acid dioxygenase</fullName>
        <shortName evidence="11">HAD</shortName>
    </alternativeName>
    <alternativeName>
        <fullName evidence="11">Biosynthesis of nicotinic acid protein 1</fullName>
    </alternativeName>
</protein>
<evidence type="ECO:0000256" key="11">
    <source>
        <dbReference type="HAMAP-Rule" id="MF_03019"/>
    </source>
</evidence>
<dbReference type="FunFam" id="2.60.120.10:FF:000131">
    <property type="entry name" value="3-hydroxyanthranilate 3,4-dioxygenase"/>
    <property type="match status" value="1"/>
</dbReference>
<keyword evidence="9 11" id="KW-0560">Oxidoreductase</keyword>
<keyword evidence="4 11" id="KW-0963">Cytoplasm</keyword>
<dbReference type="AlphaFoldDB" id="A0AAV5AID3"/>
<dbReference type="NCBIfam" id="TIGR03037">
    <property type="entry name" value="anthran_nbaC"/>
    <property type="match status" value="1"/>
</dbReference>
<evidence type="ECO:0000256" key="7">
    <source>
        <dbReference type="ARBA" id="ARBA00022723"/>
    </source>
</evidence>
<evidence type="ECO:0000256" key="3">
    <source>
        <dbReference type="ARBA" id="ARBA00006432"/>
    </source>
</evidence>
<keyword evidence="5" id="KW-0436">Ligase</keyword>
<dbReference type="GO" id="GO:0019805">
    <property type="term" value="P:quinolinate biosynthetic process"/>
    <property type="evidence" value="ECO:0007669"/>
    <property type="project" value="UniProtKB-UniRule"/>
</dbReference>
<dbReference type="PROSITE" id="PS00455">
    <property type="entry name" value="AMP_BINDING"/>
    <property type="match status" value="1"/>
</dbReference>
<feature type="binding site" evidence="11">
    <location>
        <position position="94"/>
    </location>
    <ligand>
        <name>Fe cation</name>
        <dbReference type="ChEBI" id="CHEBI:24875"/>
        <note>catalytic</note>
    </ligand>
</feature>
<dbReference type="Gene3D" id="2.60.120.10">
    <property type="entry name" value="Jelly Rolls"/>
    <property type="match status" value="1"/>
</dbReference>
<evidence type="ECO:0000256" key="8">
    <source>
        <dbReference type="ARBA" id="ARBA00022964"/>
    </source>
</evidence>
<dbReference type="InterPro" id="IPR020845">
    <property type="entry name" value="AMP-binding_CS"/>
</dbReference>
<keyword evidence="13" id="KW-0812">Transmembrane</keyword>
<dbReference type="CDD" id="cd06123">
    <property type="entry name" value="cupin_HAO"/>
    <property type="match status" value="1"/>
</dbReference>
<reference evidence="16" key="1">
    <citation type="submission" date="2021-10" db="EMBL/GenBank/DDBJ databases">
        <title>De novo Genome Assembly of Clathrus columnatus (Basidiomycota, Fungi) Using Illumina and Nanopore Sequence Data.</title>
        <authorList>
            <person name="Ogiso-Tanaka E."/>
            <person name="Itagaki H."/>
            <person name="Hosoya T."/>
            <person name="Hosaka K."/>
        </authorList>
    </citation>
    <scope>NUCLEOTIDE SEQUENCE</scope>
    <source>
        <strain evidence="16">MO-923</strain>
    </source>
</reference>
<dbReference type="GO" id="GO:0008198">
    <property type="term" value="F:ferrous iron binding"/>
    <property type="evidence" value="ECO:0007669"/>
    <property type="project" value="UniProtKB-UniRule"/>
</dbReference>
<dbReference type="Gene3D" id="2.30.38.10">
    <property type="entry name" value="Luciferase, Domain 3"/>
    <property type="match status" value="1"/>
</dbReference>
<keyword evidence="10 11" id="KW-0408">Iron</keyword>
<evidence type="ECO:0000313" key="16">
    <source>
        <dbReference type="EMBL" id="GJJ12620.1"/>
    </source>
</evidence>
<comment type="caution">
    <text evidence="11">Lacks conserved residue(s) required for the propagation of feature annotation.</text>
</comment>
<dbReference type="Gene3D" id="3.40.50.980">
    <property type="match status" value="2"/>
</dbReference>
<dbReference type="GO" id="GO:0000334">
    <property type="term" value="F:3-hydroxyanthranilate 3,4-dioxygenase activity"/>
    <property type="evidence" value="ECO:0007669"/>
    <property type="project" value="UniProtKB-UniRule"/>
</dbReference>
<dbReference type="PANTHER" id="PTHR24096:SF149">
    <property type="entry name" value="AMP-BINDING DOMAIN-CONTAINING PROTEIN-RELATED"/>
    <property type="match status" value="1"/>
</dbReference>
<feature type="transmembrane region" description="Helical" evidence="13">
    <location>
        <begin position="279"/>
        <end position="301"/>
    </location>
</feature>
<dbReference type="SUPFAM" id="SSF56801">
    <property type="entry name" value="Acetyl-CoA synthetase-like"/>
    <property type="match status" value="1"/>
</dbReference>
<name>A0AAV5AID3_9AGAM</name>
<dbReference type="InterPro" id="IPR014710">
    <property type="entry name" value="RmlC-like_jellyroll"/>
</dbReference>
<dbReference type="InterPro" id="IPR000873">
    <property type="entry name" value="AMP-dep_synth/lig_dom"/>
</dbReference>
<keyword evidence="7 11" id="KW-0479">Metal-binding</keyword>
<feature type="binding site" evidence="11">
    <location>
        <position position="46"/>
    </location>
    <ligand>
        <name>O2</name>
        <dbReference type="ChEBI" id="CHEBI:15379"/>
    </ligand>
</feature>
<evidence type="ECO:0000256" key="13">
    <source>
        <dbReference type="SAM" id="Phobius"/>
    </source>
</evidence>
<feature type="binding site" evidence="11">
    <location>
        <position position="50"/>
    </location>
    <ligand>
        <name>Fe cation</name>
        <dbReference type="ChEBI" id="CHEBI:24875"/>
        <note>catalytic</note>
    </ligand>
</feature>
<feature type="binding site" evidence="11">
    <location>
        <position position="56"/>
    </location>
    <ligand>
        <name>substrate</name>
    </ligand>
</feature>
<proteinExistence type="inferred from homology"/>
<comment type="similarity">
    <text evidence="3">Belongs to the ATP-dependent AMP-binding enzyme family.</text>
</comment>
<feature type="region of interest" description="Disordered" evidence="12">
    <location>
        <begin position="180"/>
        <end position="207"/>
    </location>
</feature>
<feature type="transmembrane region" description="Helical" evidence="13">
    <location>
        <begin position="438"/>
        <end position="463"/>
    </location>
</feature>
<comment type="similarity">
    <text evidence="11">Belongs to the 3-HAO family.</text>
</comment>
<organism evidence="16 17">
    <name type="scientific">Clathrus columnatus</name>
    <dbReference type="NCBI Taxonomy" id="1419009"/>
    <lineage>
        <taxon>Eukaryota</taxon>
        <taxon>Fungi</taxon>
        <taxon>Dikarya</taxon>
        <taxon>Basidiomycota</taxon>
        <taxon>Agaricomycotina</taxon>
        <taxon>Agaricomycetes</taxon>
        <taxon>Phallomycetidae</taxon>
        <taxon>Phallales</taxon>
        <taxon>Clathraceae</taxon>
        <taxon>Clathrus</taxon>
    </lineage>
</organism>
<comment type="cofactor">
    <cofactor evidence="1 11">
        <name>Fe(2+)</name>
        <dbReference type="ChEBI" id="CHEBI:29033"/>
    </cofactor>
</comment>
<comment type="function">
    <text evidence="2 11">Catalyzes the oxidative ring opening of 3-hydroxyanthranilate to 2-amino-3-carboxymuconate semialdehyde, which spontaneously cyclizes to quinolinate.</text>
</comment>
<dbReference type="GO" id="GO:0016405">
    <property type="term" value="F:CoA-ligase activity"/>
    <property type="evidence" value="ECO:0007669"/>
    <property type="project" value="TreeGrafter"/>
</dbReference>
<dbReference type="InterPro" id="IPR025110">
    <property type="entry name" value="AMP-bd_C"/>
</dbReference>
<evidence type="ECO:0000256" key="2">
    <source>
        <dbReference type="ARBA" id="ARBA00002752"/>
    </source>
</evidence>
<gene>
    <name evidence="11" type="primary">BNA1</name>
    <name evidence="16" type="ORF">Clacol_006863</name>
</gene>
<dbReference type="Pfam" id="PF13193">
    <property type="entry name" value="AMP-binding_C"/>
    <property type="match status" value="1"/>
</dbReference>
<dbReference type="GO" id="GO:0034354">
    <property type="term" value="P:'de novo' NAD+ biosynthetic process from L-tryptophan"/>
    <property type="evidence" value="ECO:0007669"/>
    <property type="project" value="UniProtKB-UniRule"/>
</dbReference>
<evidence type="ECO:0000256" key="10">
    <source>
        <dbReference type="ARBA" id="ARBA00023004"/>
    </source>
</evidence>
<sequence>MPLLPPLNFKDWLSKNSDVLKPPVNNYCLYSGDDFIVMAVGGPNERNDYHINETEEWFYQHKGSMLLRVVDGKEFKDIPIHEGEMFLLPANTPHNPVRFADTIGLVMERKRPDASIDRLRWYCRSGKHESPVIIREEAFHCQDLGTQLKPLINNWIQNSDLRKCNVCGIVADAKSADLVPKPEFKKHTHGAPSQGEKKRKKKKKASRMVRIYRSTDPKVDLPRCSIYTHLFSEGYDLDKPAYIDAPTGQTLTRKDVRNLSLQFGWALRNTLAQKRGDTMAIFSMNSIVWPILLLGGVAAGLRITTINSSYMPSELLHQLQDSGAYYIFTHPTLLDNAIATLKLMNVDETEIKKRIILAGPSSLYAGIKGDWRRLDDLLGKGQLVKEEPFDGGAADETVLLCYSSGTTSKSKGVELTHYSIMGVLCGVRHRYGYVNANGAVLLSVLPFYHIYGLVKLLLVPFVAGCPQVIMSQFNPVDFCANVERYKVTAALIVPPILVVLANHPAPDKYNMQTLDVLFSGAAPLGKDLILAVRARFEKLGANIRFPQGWGLTETSPTCTMQKAEDWLVKAGSIGGLIANVEARIVLDDGTDAPEGEAGEIWIRGPTVMKGYLNNPIATREAITSDGWFKTGDVATVDKDGYFIIVDRKKELIKYKGFQVPPADLEDTLLGHPKVADAGVIGVWSDKEATEYPRAYVVPRGGASLLKTNAEKDAFGREVQTWIQSKVARHKYLRGGVVVVDAIPKSAAGKILRKELRELAKKELHVSGSKPKL</sequence>
<evidence type="ECO:0000259" key="14">
    <source>
        <dbReference type="Pfam" id="PF00501"/>
    </source>
</evidence>
<feature type="compositionally biased region" description="Basic residues" evidence="12">
    <location>
        <begin position="197"/>
        <end position="207"/>
    </location>
</feature>
<dbReference type="EMBL" id="BPWL01000007">
    <property type="protein sequence ID" value="GJJ12620.1"/>
    <property type="molecule type" value="Genomic_DNA"/>
</dbReference>
<dbReference type="PANTHER" id="PTHR24096">
    <property type="entry name" value="LONG-CHAIN-FATTY-ACID--COA LIGASE"/>
    <property type="match status" value="1"/>
</dbReference>
<evidence type="ECO:0000256" key="12">
    <source>
        <dbReference type="SAM" id="MobiDB-lite"/>
    </source>
</evidence>
<dbReference type="GO" id="GO:0005737">
    <property type="term" value="C:cytoplasm"/>
    <property type="evidence" value="ECO:0007669"/>
    <property type="project" value="UniProtKB-SubCell"/>
</dbReference>
<evidence type="ECO:0000256" key="6">
    <source>
        <dbReference type="ARBA" id="ARBA00022642"/>
    </source>
</evidence>
<feature type="domain" description="AMP-binding enzyme C-terminal" evidence="15">
    <location>
        <begin position="664"/>
        <end position="749"/>
    </location>
</feature>
<evidence type="ECO:0000256" key="9">
    <source>
        <dbReference type="ARBA" id="ARBA00023002"/>
    </source>
</evidence>
<dbReference type="GO" id="GO:0043420">
    <property type="term" value="P:anthranilate metabolic process"/>
    <property type="evidence" value="ECO:0007669"/>
    <property type="project" value="UniProtKB-UniRule"/>
</dbReference>
<dbReference type="GO" id="GO:0006569">
    <property type="term" value="P:L-tryptophan catabolic process"/>
    <property type="evidence" value="ECO:0007669"/>
    <property type="project" value="UniProtKB-UniRule"/>
</dbReference>
<evidence type="ECO:0000256" key="1">
    <source>
        <dbReference type="ARBA" id="ARBA00001954"/>
    </source>
</evidence>
<comment type="caution">
    <text evidence="16">The sequence shown here is derived from an EMBL/GenBank/DDBJ whole genome shotgun (WGS) entry which is preliminary data.</text>
</comment>
<accession>A0AAV5AID3</accession>
<dbReference type="Gene3D" id="3.30.300.30">
    <property type="match status" value="1"/>
</dbReference>
<keyword evidence="6 11" id="KW-0662">Pyridine nucleotide biosynthesis</keyword>
<keyword evidence="13" id="KW-1133">Transmembrane helix</keyword>
<evidence type="ECO:0000259" key="15">
    <source>
        <dbReference type="Pfam" id="PF13193"/>
    </source>
</evidence>
<comment type="pathway">
    <text evidence="11">Cofactor biosynthesis; NAD(+) biosynthesis; quinolinate from L-kynurenine: step 3/3.</text>
</comment>
<dbReference type="Proteomes" id="UP001050691">
    <property type="component" value="Unassembled WGS sequence"/>
</dbReference>
<dbReference type="Pfam" id="PF06052">
    <property type="entry name" value="3-HAO"/>
    <property type="match status" value="1"/>
</dbReference>
<dbReference type="Pfam" id="PF00501">
    <property type="entry name" value="AMP-binding"/>
    <property type="match status" value="1"/>
</dbReference>
<feature type="binding site" evidence="11">
    <location>
        <position position="98"/>
    </location>
    <ligand>
        <name>substrate</name>
    </ligand>
</feature>
<keyword evidence="17" id="KW-1185">Reference proteome</keyword>
<dbReference type="InterPro" id="IPR045851">
    <property type="entry name" value="AMP-bd_C_sf"/>
</dbReference>